<keyword evidence="2" id="KW-1185">Reference proteome</keyword>
<dbReference type="InterPro" id="IPR005301">
    <property type="entry name" value="MOB_kinase_act_fam"/>
</dbReference>
<sequence>MYDTCKLPRGETCGAWVVVNLVDFLTDISSIYSVVRPSVLPPLGTGFPAGVEYKWSSSTGSIRRVSGVEYCNLVLSWASSTLNDESMFPNDDDEELCNSIWNSKAFAKVVGQVFKRVFRVWAIIYTTFFDTLKTVGLTKSLNSCFKHFIYFSLEFQLLQDSEMAVLDVLVRPIKEQYTKADFEHKRKSEKGKRY</sequence>
<organism evidence="1 2">
    <name type="scientific">Triparma columacea</name>
    <dbReference type="NCBI Taxonomy" id="722753"/>
    <lineage>
        <taxon>Eukaryota</taxon>
        <taxon>Sar</taxon>
        <taxon>Stramenopiles</taxon>
        <taxon>Ochrophyta</taxon>
        <taxon>Bolidophyceae</taxon>
        <taxon>Parmales</taxon>
        <taxon>Triparmaceae</taxon>
        <taxon>Triparma</taxon>
    </lineage>
</organism>
<evidence type="ECO:0000313" key="1">
    <source>
        <dbReference type="EMBL" id="GMI46855.1"/>
    </source>
</evidence>
<dbReference type="EMBL" id="BRYA01000315">
    <property type="protein sequence ID" value="GMI46855.1"/>
    <property type="molecule type" value="Genomic_DNA"/>
</dbReference>
<protein>
    <submittedName>
        <fullName evidence="1">Uncharacterized protein</fullName>
    </submittedName>
</protein>
<reference evidence="2" key="1">
    <citation type="journal article" date="2023" name="Commun. Biol.">
        <title>Genome analysis of Parmales, the sister group of diatoms, reveals the evolutionary specialization of diatoms from phago-mixotrophs to photoautotrophs.</title>
        <authorList>
            <person name="Ban H."/>
            <person name="Sato S."/>
            <person name="Yoshikawa S."/>
            <person name="Yamada K."/>
            <person name="Nakamura Y."/>
            <person name="Ichinomiya M."/>
            <person name="Sato N."/>
            <person name="Blanc-Mathieu R."/>
            <person name="Endo H."/>
            <person name="Kuwata A."/>
            <person name="Ogata H."/>
        </authorList>
    </citation>
    <scope>NUCLEOTIDE SEQUENCE [LARGE SCALE GENOMIC DNA]</scope>
</reference>
<dbReference type="Pfam" id="PF03637">
    <property type="entry name" value="Mob1_phocein"/>
    <property type="match status" value="1"/>
</dbReference>
<dbReference type="Proteomes" id="UP001165065">
    <property type="component" value="Unassembled WGS sequence"/>
</dbReference>
<evidence type="ECO:0000313" key="2">
    <source>
        <dbReference type="Proteomes" id="UP001165065"/>
    </source>
</evidence>
<proteinExistence type="predicted"/>
<dbReference type="SUPFAM" id="SSF101152">
    <property type="entry name" value="Mob1/phocein"/>
    <property type="match status" value="1"/>
</dbReference>
<dbReference type="SMART" id="SM01388">
    <property type="entry name" value="Mob1_phocein"/>
    <property type="match status" value="1"/>
</dbReference>
<accession>A0A9W7LD98</accession>
<name>A0A9W7LD98_9STRA</name>
<dbReference type="OrthoDB" id="8170117at2759"/>
<gene>
    <name evidence="1" type="ORF">TrCOL_g11949</name>
</gene>
<dbReference type="AlphaFoldDB" id="A0A9W7LD98"/>
<dbReference type="InterPro" id="IPR036703">
    <property type="entry name" value="MOB_kinase_act_sf"/>
</dbReference>
<comment type="caution">
    <text evidence="1">The sequence shown here is derived from an EMBL/GenBank/DDBJ whole genome shotgun (WGS) entry which is preliminary data.</text>
</comment>
<dbReference type="PANTHER" id="PTHR22599">
    <property type="entry name" value="MPS ONE BINDER KINASE ACTIVATOR-LIKE MOB"/>
    <property type="match status" value="1"/>
</dbReference>
<dbReference type="Gene3D" id="1.20.140.30">
    <property type="entry name" value="MOB kinase activator"/>
    <property type="match status" value="1"/>
</dbReference>